<keyword evidence="2" id="KW-1185">Reference proteome</keyword>
<dbReference type="AlphaFoldDB" id="A0A0L6VKJ7"/>
<gene>
    <name evidence="1" type="ORF">VP01_15248g1</name>
</gene>
<organism evidence="1 2">
    <name type="scientific">Puccinia sorghi</name>
    <dbReference type="NCBI Taxonomy" id="27349"/>
    <lineage>
        <taxon>Eukaryota</taxon>
        <taxon>Fungi</taxon>
        <taxon>Dikarya</taxon>
        <taxon>Basidiomycota</taxon>
        <taxon>Pucciniomycotina</taxon>
        <taxon>Pucciniomycetes</taxon>
        <taxon>Pucciniales</taxon>
        <taxon>Pucciniaceae</taxon>
        <taxon>Puccinia</taxon>
    </lineage>
</organism>
<sequence>TFKQLGIGCKNIGHDIVHVEETFVEYSCSCLAWMGLRVWCPNLEESHISSSCGSGRLRLHEHQQDLSQAN</sequence>
<evidence type="ECO:0000313" key="1">
    <source>
        <dbReference type="EMBL" id="KNZ60655.1"/>
    </source>
</evidence>
<feature type="non-terminal residue" evidence="1">
    <location>
        <position position="1"/>
    </location>
</feature>
<reference evidence="1 2" key="1">
    <citation type="submission" date="2015-08" db="EMBL/GenBank/DDBJ databases">
        <title>Next Generation Sequencing and Analysis of the Genome of Puccinia sorghi L Schw, the Causal Agent of Maize Common Rust.</title>
        <authorList>
            <person name="Rochi L."/>
            <person name="Burguener G."/>
            <person name="Darino M."/>
            <person name="Turjanski A."/>
            <person name="Kreff E."/>
            <person name="Dieguez M.J."/>
            <person name="Sacco F."/>
        </authorList>
    </citation>
    <scope>NUCLEOTIDE SEQUENCE [LARGE SCALE GENOMIC DNA]</scope>
    <source>
        <strain evidence="1 2">RO10H11247</strain>
    </source>
</reference>
<accession>A0A0L6VKJ7</accession>
<dbReference type="EMBL" id="LAVV01005829">
    <property type="protein sequence ID" value="KNZ60655.1"/>
    <property type="molecule type" value="Genomic_DNA"/>
</dbReference>
<dbReference type="VEuPathDB" id="FungiDB:VP01_15248g1"/>
<proteinExistence type="predicted"/>
<name>A0A0L6VKJ7_9BASI</name>
<evidence type="ECO:0000313" key="2">
    <source>
        <dbReference type="Proteomes" id="UP000037035"/>
    </source>
</evidence>
<dbReference type="Proteomes" id="UP000037035">
    <property type="component" value="Unassembled WGS sequence"/>
</dbReference>
<comment type="caution">
    <text evidence="1">The sequence shown here is derived from an EMBL/GenBank/DDBJ whole genome shotgun (WGS) entry which is preliminary data.</text>
</comment>
<protein>
    <submittedName>
        <fullName evidence="1">Uncharacterized protein</fullName>
    </submittedName>
</protein>